<feature type="compositionally biased region" description="Acidic residues" evidence="4">
    <location>
        <begin position="1025"/>
        <end position="1034"/>
    </location>
</feature>
<dbReference type="EMBL" id="GL984386">
    <property type="protein sequence ID" value="EGR27160.1"/>
    <property type="molecule type" value="Genomic_DNA"/>
</dbReference>
<accession>G0R5T9</accession>
<keyword evidence="6" id="KW-1185">Reference proteome</keyword>
<evidence type="ECO:0000256" key="3">
    <source>
        <dbReference type="ARBA" id="ARBA00022777"/>
    </source>
</evidence>
<reference evidence="5 6" key="1">
    <citation type="submission" date="2011-07" db="EMBL/GenBank/DDBJ databases">
        <authorList>
            <person name="Coyne R."/>
            <person name="Brami D."/>
            <person name="Johnson J."/>
            <person name="Hostetler J."/>
            <person name="Hannick L."/>
            <person name="Clark T."/>
            <person name="Cassidy-Hanley D."/>
            <person name="Inman J."/>
        </authorList>
    </citation>
    <scope>NUCLEOTIDE SEQUENCE [LARGE SCALE GENOMIC DNA]</scope>
    <source>
        <strain evidence="5 6">G5</strain>
    </source>
</reference>
<keyword evidence="1" id="KW-0808">Transferase</keyword>
<dbReference type="InterPro" id="IPR027417">
    <property type="entry name" value="P-loop_NTPase"/>
</dbReference>
<sequence>MQNSYSLSDQNPQIVFVCGGPGSGKKTQCERLVRDYHFYHISIDDLVRDEIKKETPEGLRFKESAAKGGQVLDDLVVNLILMQIKSKKSLKYLIDGFPQGINQALIYERKFKEIEFILNLQVSDEILKERLLSRGQASSLADDNELAIMNQINTFHGITQPVLDFYENLGKVCTIDGSKEIDEVFKKIEEMIKPNIIFMYGPPCIGKSEISRSLSDKTKYMYINMSSFKKQHGNFKSDNELVNKLMNYLENAPQKNFIIDDFFEEKENVEIFLLHFCKPWKVFHFDFQKYFVNQRIVQFSKKEKERLEKIADYEKYIQNKSSILSLIQKQDFFFQINNFVSVSDLQKSILLQIKPLVLYSNANDIGLQEKYIQLLQKERYFINIDVDKQISLEISRGTVLGNKMKAFEQTGQEIPWRQQSEMIQKILFMNPTQQRKFIISNLKEKNVENLQKEFNFSFDFYVNFTQGDQNNNNDNQVYFKKINPLLDFYSKGKYIEIIEPKLEILDFYINTRPFYGFVLGPQGCGKTTISKYIANQYNYQLIDWEQTIEMLKVKLGGEEGPLEEISYVQLEKYFYEKMQKEKDNGRFLFDGWHQQYSFANFQAFLNKMGLPPTFLVFFQTEKEAFTQKYKVKNEIAELQEEDIAKIDEILNNWSQYENMILQISQQKFGMELIILKGKTITETQKEIKKNSFFSKKLILVNNYIHPSFNEKSLFLKTMLLNFCFSKKIAFIDIIDLQKIHYNLKIDTKIHERTHQEYQMRNTSLNPEFPSNYTPKLIIEVVQNYLKKLQKSPPQILIYGYPSGDTPLERSQNELMYPRASDEIFLVEKELGAIRMLCVLTDKQVHWQIQDQEWELQVPEKEQKNQKDDEKKDDGEEIEQKQEDDGENNVKKFNIYDYQWTKSDGIPKTVPQWFNKIKKTIKKHVSLLEQEEPYINGFNKLTEFLNVINDENNPLNQKDQDYNKCNIFVQFRYENVEEETEKEPERIPFKFIEPVKEQQQVIQDAPQDINEDNNDAQENVPFPENMQEEQEQENE</sequence>
<keyword evidence="3" id="KW-0418">Kinase</keyword>
<feature type="region of interest" description="Disordered" evidence="4">
    <location>
        <begin position="999"/>
        <end position="1034"/>
    </location>
</feature>
<feature type="compositionally biased region" description="Basic and acidic residues" evidence="4">
    <location>
        <begin position="857"/>
        <end position="882"/>
    </location>
</feature>
<dbReference type="GeneID" id="14903229"/>
<dbReference type="AlphaFoldDB" id="G0R5T9"/>
<evidence type="ECO:0000256" key="4">
    <source>
        <dbReference type="SAM" id="MobiDB-lite"/>
    </source>
</evidence>
<dbReference type="GO" id="GO:0019205">
    <property type="term" value="F:nucleobase-containing compound kinase activity"/>
    <property type="evidence" value="ECO:0007669"/>
    <property type="project" value="InterPro"/>
</dbReference>
<evidence type="ECO:0000313" key="6">
    <source>
        <dbReference type="Proteomes" id="UP000008983"/>
    </source>
</evidence>
<dbReference type="PRINTS" id="PR00094">
    <property type="entry name" value="ADENYLTKNASE"/>
</dbReference>
<dbReference type="GO" id="GO:0005524">
    <property type="term" value="F:ATP binding"/>
    <property type="evidence" value="ECO:0007669"/>
    <property type="project" value="InterPro"/>
</dbReference>
<protein>
    <recommendedName>
        <fullName evidence="7">P-loop containing nucleoside triphosphate hydrolase</fullName>
    </recommendedName>
</protein>
<dbReference type="InParanoid" id="G0R5T9"/>
<evidence type="ECO:0000313" key="5">
    <source>
        <dbReference type="EMBL" id="EGR27160.1"/>
    </source>
</evidence>
<dbReference type="GO" id="GO:0006139">
    <property type="term" value="P:nucleobase-containing compound metabolic process"/>
    <property type="evidence" value="ECO:0007669"/>
    <property type="project" value="InterPro"/>
</dbReference>
<keyword evidence="2" id="KW-0547">Nucleotide-binding</keyword>
<dbReference type="InterPro" id="IPR000850">
    <property type="entry name" value="Adenylat/UMP-CMP_kin"/>
</dbReference>
<dbReference type="PANTHER" id="PTHR23359">
    <property type="entry name" value="NUCLEOTIDE KINASE"/>
    <property type="match status" value="1"/>
</dbReference>
<dbReference type="eggNOG" id="KOG3079">
    <property type="taxonomic scope" value="Eukaryota"/>
</dbReference>
<feature type="region of interest" description="Disordered" evidence="4">
    <location>
        <begin position="857"/>
        <end position="885"/>
    </location>
</feature>
<dbReference type="RefSeq" id="XP_004024044.1">
    <property type="nucleotide sequence ID" value="XM_004023995.1"/>
</dbReference>
<organism evidence="5 6">
    <name type="scientific">Ichthyophthirius multifiliis</name>
    <name type="common">White spot disease agent</name>
    <name type="synonym">Ich</name>
    <dbReference type="NCBI Taxonomy" id="5932"/>
    <lineage>
        <taxon>Eukaryota</taxon>
        <taxon>Sar</taxon>
        <taxon>Alveolata</taxon>
        <taxon>Ciliophora</taxon>
        <taxon>Intramacronucleata</taxon>
        <taxon>Oligohymenophorea</taxon>
        <taxon>Hymenostomatida</taxon>
        <taxon>Ophryoglenina</taxon>
        <taxon>Ichthyophthirius</taxon>
    </lineage>
</organism>
<dbReference type="Pfam" id="PF00406">
    <property type="entry name" value="ADK"/>
    <property type="match status" value="1"/>
</dbReference>
<dbReference type="OMA" id="VKYGIVI"/>
<dbReference type="STRING" id="857967.G0R5T9"/>
<evidence type="ECO:0008006" key="7">
    <source>
        <dbReference type="Google" id="ProtNLM"/>
    </source>
</evidence>
<dbReference type="Proteomes" id="UP000008983">
    <property type="component" value="Unassembled WGS sequence"/>
</dbReference>
<dbReference type="SUPFAM" id="SSF52540">
    <property type="entry name" value="P-loop containing nucleoside triphosphate hydrolases"/>
    <property type="match status" value="3"/>
</dbReference>
<dbReference type="HAMAP" id="MF_00235">
    <property type="entry name" value="Adenylate_kinase_Adk"/>
    <property type="match status" value="1"/>
</dbReference>
<dbReference type="CDD" id="cd01428">
    <property type="entry name" value="ADK"/>
    <property type="match status" value="1"/>
</dbReference>
<dbReference type="OrthoDB" id="292569at2759"/>
<evidence type="ECO:0000256" key="2">
    <source>
        <dbReference type="ARBA" id="ARBA00022741"/>
    </source>
</evidence>
<evidence type="ECO:0000256" key="1">
    <source>
        <dbReference type="ARBA" id="ARBA00022679"/>
    </source>
</evidence>
<proteinExistence type="inferred from homology"/>
<dbReference type="Gene3D" id="3.40.50.300">
    <property type="entry name" value="P-loop containing nucleotide triphosphate hydrolases"/>
    <property type="match status" value="3"/>
</dbReference>
<name>G0R5T9_ICHMU</name>
<gene>
    <name evidence="5" type="ORF">IMG5_201010</name>
</gene>